<accession>A0AA35XYY3</accession>
<reference evidence="1" key="1">
    <citation type="submission" date="2023-03" db="EMBL/GenBank/DDBJ databases">
        <authorList>
            <person name="Pearce D."/>
        </authorList>
    </citation>
    <scope>NUCLEOTIDE SEQUENCE</scope>
    <source>
        <strain evidence="1">Mc</strain>
    </source>
</reference>
<evidence type="ECO:0000313" key="2">
    <source>
        <dbReference type="Proteomes" id="UP001158598"/>
    </source>
</evidence>
<sequence length="24" mass="3074">MAPVYARLYMNRKNKNKYIYIYIF</sequence>
<evidence type="ECO:0000313" key="1">
    <source>
        <dbReference type="EMBL" id="CAI8737900.1"/>
    </source>
</evidence>
<protein>
    <submittedName>
        <fullName evidence="1">Uncharacterized protein</fullName>
    </submittedName>
</protein>
<gene>
    <name evidence="1" type="ORF">MCNOR_0406</name>
</gene>
<dbReference type="EMBL" id="OX458332">
    <property type="protein sequence ID" value="CAI8737900.1"/>
    <property type="molecule type" value="Genomic_DNA"/>
</dbReference>
<dbReference type="AlphaFoldDB" id="A0AA35XYY3"/>
<organism evidence="1 2">
    <name type="scientific">Methylococcus capsulatus</name>
    <dbReference type="NCBI Taxonomy" id="414"/>
    <lineage>
        <taxon>Bacteria</taxon>
        <taxon>Pseudomonadati</taxon>
        <taxon>Pseudomonadota</taxon>
        <taxon>Gammaproteobacteria</taxon>
        <taxon>Methylococcales</taxon>
        <taxon>Methylococcaceae</taxon>
        <taxon>Methylococcus</taxon>
    </lineage>
</organism>
<name>A0AA35XYY3_METCP</name>
<proteinExistence type="predicted"/>
<dbReference type="Proteomes" id="UP001158598">
    <property type="component" value="Chromosome"/>
</dbReference>